<dbReference type="EMBL" id="PPPX01000016">
    <property type="protein sequence ID" value="POA08354.1"/>
    <property type="molecule type" value="Genomic_DNA"/>
</dbReference>
<protein>
    <recommendedName>
        <fullName evidence="3">DUF4097 domain-containing protein</fullName>
    </recommendedName>
</protein>
<sequence>MEHSCRERKCFSMRKILGIVFVVGFILAVVFGFLGLKDMKEEAKHTKSSTLVDKNIEGDVKNLNIESSSGDVKIKKGEKFHVKIVGPKDKVNAKAVNNKGTLNISNSMKKKVISFNIFNNNENTIEVTVPHQLKNTKLNSYSLYTSINELDSENTTLNNDSGYISVTNSNLGKLSANNDSGDINIEKSKFKKGHFDNDSGDINVSNTPIDIPMDITNDSGDVNFSYDKALKDTKINSKNDSGDMNIERNELKNGKVGNGTHVINVDNDSGDVNFN</sequence>
<feature type="compositionally biased region" description="Polar residues" evidence="1">
    <location>
        <begin position="266"/>
        <end position="275"/>
    </location>
</feature>
<proteinExistence type="predicted"/>
<feature type="region of interest" description="Disordered" evidence="1">
    <location>
        <begin position="255"/>
        <end position="275"/>
    </location>
</feature>
<keyword evidence="5" id="KW-1185">Reference proteome</keyword>
<organism evidence="4 5">
    <name type="scientific">Staphylococcus argensis</name>
    <dbReference type="NCBI Taxonomy" id="1607738"/>
    <lineage>
        <taxon>Bacteria</taxon>
        <taxon>Bacillati</taxon>
        <taxon>Bacillota</taxon>
        <taxon>Bacilli</taxon>
        <taxon>Bacillales</taxon>
        <taxon>Staphylococcaceae</taxon>
        <taxon>Staphylococcus</taxon>
    </lineage>
</organism>
<evidence type="ECO:0000256" key="2">
    <source>
        <dbReference type="SAM" id="Phobius"/>
    </source>
</evidence>
<comment type="caution">
    <text evidence="4">The sequence shown here is derived from an EMBL/GenBank/DDBJ whole genome shotgun (WGS) entry which is preliminary data.</text>
</comment>
<evidence type="ECO:0000313" key="5">
    <source>
        <dbReference type="Proteomes" id="UP000242712"/>
    </source>
</evidence>
<reference evidence="4 5" key="1">
    <citation type="submission" date="2017-08" db="EMBL/GenBank/DDBJ databases">
        <title>Draft genome sequences of 64 type strains of genus Staph aureus.</title>
        <authorList>
            <person name="Cole K."/>
            <person name="Golubchik T."/>
            <person name="Russell J."/>
            <person name="Foster D."/>
            <person name="Llewelyn M."/>
            <person name="Wilson D."/>
            <person name="Crook D."/>
            <person name="Paul J."/>
        </authorList>
    </citation>
    <scope>NUCLEOTIDE SEQUENCE [LARGE SCALE GENOMIC DNA]</scope>
    <source>
        <strain evidence="4 5">DSM 29875</strain>
    </source>
</reference>
<feature type="transmembrane region" description="Helical" evidence="2">
    <location>
        <begin position="16"/>
        <end position="36"/>
    </location>
</feature>
<keyword evidence="2" id="KW-1133">Transmembrane helix</keyword>
<dbReference type="InterPro" id="IPR025164">
    <property type="entry name" value="Toastrack_DUF4097"/>
</dbReference>
<dbReference type="OrthoDB" id="9893375at2"/>
<keyword evidence="2" id="KW-0812">Transmembrane</keyword>
<evidence type="ECO:0000256" key="1">
    <source>
        <dbReference type="SAM" id="MobiDB-lite"/>
    </source>
</evidence>
<evidence type="ECO:0000259" key="3">
    <source>
        <dbReference type="Pfam" id="PF13349"/>
    </source>
</evidence>
<name>A0A2K4FAI7_9STAP</name>
<accession>A0A2K4FAI7</accession>
<feature type="domain" description="DUF4097" evidence="3">
    <location>
        <begin position="60"/>
        <end position="273"/>
    </location>
</feature>
<dbReference type="Pfam" id="PF13349">
    <property type="entry name" value="DUF4097"/>
    <property type="match status" value="1"/>
</dbReference>
<dbReference type="AlphaFoldDB" id="A0A2K4FAI7"/>
<dbReference type="Proteomes" id="UP000242712">
    <property type="component" value="Unassembled WGS sequence"/>
</dbReference>
<evidence type="ECO:0000313" key="4">
    <source>
        <dbReference type="EMBL" id="POA08354.1"/>
    </source>
</evidence>
<keyword evidence="2" id="KW-0472">Membrane</keyword>
<gene>
    <name evidence="4" type="ORF">CD039_09725</name>
</gene>